<sequence length="49" mass="5606">MIGCAQIELGPHGRLHGSPKSRREASIPIRNNVQRNTMSRYNFIHIDFS</sequence>
<dbReference type="EMBL" id="MNCJ02000327">
    <property type="protein sequence ID" value="KAF5779065.1"/>
    <property type="molecule type" value="Genomic_DNA"/>
</dbReference>
<comment type="caution">
    <text evidence="2">The sequence shown here is derived from an EMBL/GenBank/DDBJ whole genome shotgun (WGS) entry which is preliminary data.</text>
</comment>
<gene>
    <name evidence="2" type="ORF">HanXRQr2_Chr12g0554971</name>
</gene>
<reference evidence="2" key="2">
    <citation type="submission" date="2020-06" db="EMBL/GenBank/DDBJ databases">
        <title>Helianthus annuus Genome sequencing and assembly Release 2.</title>
        <authorList>
            <person name="Gouzy J."/>
            <person name="Langlade N."/>
            <person name="Munos S."/>
        </authorList>
    </citation>
    <scope>NUCLEOTIDE SEQUENCE</scope>
    <source>
        <tissue evidence="2">Leaves</tissue>
    </source>
</reference>
<proteinExistence type="predicted"/>
<feature type="region of interest" description="Disordered" evidence="1">
    <location>
        <begin position="1"/>
        <end position="29"/>
    </location>
</feature>
<evidence type="ECO:0000256" key="1">
    <source>
        <dbReference type="SAM" id="MobiDB-lite"/>
    </source>
</evidence>
<organism evidence="2 3">
    <name type="scientific">Helianthus annuus</name>
    <name type="common">Common sunflower</name>
    <dbReference type="NCBI Taxonomy" id="4232"/>
    <lineage>
        <taxon>Eukaryota</taxon>
        <taxon>Viridiplantae</taxon>
        <taxon>Streptophyta</taxon>
        <taxon>Embryophyta</taxon>
        <taxon>Tracheophyta</taxon>
        <taxon>Spermatophyta</taxon>
        <taxon>Magnoliopsida</taxon>
        <taxon>eudicotyledons</taxon>
        <taxon>Gunneridae</taxon>
        <taxon>Pentapetalae</taxon>
        <taxon>asterids</taxon>
        <taxon>campanulids</taxon>
        <taxon>Asterales</taxon>
        <taxon>Asteraceae</taxon>
        <taxon>Asteroideae</taxon>
        <taxon>Heliantheae alliance</taxon>
        <taxon>Heliantheae</taxon>
        <taxon>Helianthus</taxon>
    </lineage>
</organism>
<keyword evidence="3" id="KW-1185">Reference proteome</keyword>
<accession>A0A9K3HIZ5</accession>
<dbReference type="Proteomes" id="UP000215914">
    <property type="component" value="Unassembled WGS sequence"/>
</dbReference>
<dbReference type="AlphaFoldDB" id="A0A9K3HIZ5"/>
<evidence type="ECO:0000313" key="3">
    <source>
        <dbReference type="Proteomes" id="UP000215914"/>
    </source>
</evidence>
<protein>
    <submittedName>
        <fullName evidence="2">Uncharacterized protein</fullName>
    </submittedName>
</protein>
<name>A0A9K3HIZ5_HELAN</name>
<evidence type="ECO:0000313" key="2">
    <source>
        <dbReference type="EMBL" id="KAF5779065.1"/>
    </source>
</evidence>
<reference evidence="2" key="1">
    <citation type="journal article" date="2017" name="Nature">
        <title>The sunflower genome provides insights into oil metabolism, flowering and Asterid evolution.</title>
        <authorList>
            <person name="Badouin H."/>
            <person name="Gouzy J."/>
            <person name="Grassa C.J."/>
            <person name="Murat F."/>
            <person name="Staton S.E."/>
            <person name="Cottret L."/>
            <person name="Lelandais-Briere C."/>
            <person name="Owens G.L."/>
            <person name="Carrere S."/>
            <person name="Mayjonade B."/>
            <person name="Legrand L."/>
            <person name="Gill N."/>
            <person name="Kane N.C."/>
            <person name="Bowers J.E."/>
            <person name="Hubner S."/>
            <person name="Bellec A."/>
            <person name="Berard A."/>
            <person name="Berges H."/>
            <person name="Blanchet N."/>
            <person name="Boniface M.C."/>
            <person name="Brunel D."/>
            <person name="Catrice O."/>
            <person name="Chaidir N."/>
            <person name="Claudel C."/>
            <person name="Donnadieu C."/>
            <person name="Faraut T."/>
            <person name="Fievet G."/>
            <person name="Helmstetter N."/>
            <person name="King M."/>
            <person name="Knapp S.J."/>
            <person name="Lai Z."/>
            <person name="Le Paslier M.C."/>
            <person name="Lippi Y."/>
            <person name="Lorenzon L."/>
            <person name="Mandel J.R."/>
            <person name="Marage G."/>
            <person name="Marchand G."/>
            <person name="Marquand E."/>
            <person name="Bret-Mestries E."/>
            <person name="Morien E."/>
            <person name="Nambeesan S."/>
            <person name="Nguyen T."/>
            <person name="Pegot-Espagnet P."/>
            <person name="Pouilly N."/>
            <person name="Raftis F."/>
            <person name="Sallet E."/>
            <person name="Schiex T."/>
            <person name="Thomas J."/>
            <person name="Vandecasteele C."/>
            <person name="Vares D."/>
            <person name="Vear F."/>
            <person name="Vautrin S."/>
            <person name="Crespi M."/>
            <person name="Mangin B."/>
            <person name="Burke J.M."/>
            <person name="Salse J."/>
            <person name="Munos S."/>
            <person name="Vincourt P."/>
            <person name="Rieseberg L.H."/>
            <person name="Langlade N.B."/>
        </authorList>
    </citation>
    <scope>NUCLEOTIDE SEQUENCE</scope>
    <source>
        <tissue evidence="2">Leaves</tissue>
    </source>
</reference>
<dbReference type="Gramene" id="mRNA:HanXRQr2_Chr12g0554971">
    <property type="protein sequence ID" value="CDS:HanXRQr2_Chr12g0554971.1"/>
    <property type="gene ID" value="HanXRQr2_Chr12g0554971"/>
</dbReference>